<comment type="caution">
    <text evidence="1">The sequence shown here is derived from an EMBL/GenBank/DDBJ whole genome shotgun (WGS) entry which is preliminary data.</text>
</comment>
<dbReference type="Proteomes" id="UP001152562">
    <property type="component" value="Unassembled WGS sequence"/>
</dbReference>
<keyword evidence="2" id="KW-1185">Reference proteome</keyword>
<dbReference type="AlphaFoldDB" id="A0A9P0TFZ2"/>
<sequence>MGIRSAYKEDVRASAAELVYGQPMRLPGEFFDPEADVTVDATDYLSRLRNMVRNLQPSPTARHNSKHNTFIFKDLATSSHVFLRDCIVGGALKPACSGPHKVIQRGDKVFKILVNGKQVTVSIDRIKPAFILCDPDNTTNTHHSPNLNTHAITRHTPNAENRDILRADDDDDVVRTTRSGRRVRFPDYYRP</sequence>
<evidence type="ECO:0000313" key="2">
    <source>
        <dbReference type="Proteomes" id="UP001152562"/>
    </source>
</evidence>
<proteinExistence type="predicted"/>
<dbReference type="PANTHER" id="PTHR38681:SF1">
    <property type="entry name" value="RETROVIRUS-RELATED POL POLYPROTEIN FROM TRANSPOSON 412-LIKE PROTEIN"/>
    <property type="match status" value="1"/>
</dbReference>
<organism evidence="1 2">
    <name type="scientific">Pieris brassicae</name>
    <name type="common">White butterfly</name>
    <name type="synonym">Large white butterfly</name>
    <dbReference type="NCBI Taxonomy" id="7116"/>
    <lineage>
        <taxon>Eukaryota</taxon>
        <taxon>Metazoa</taxon>
        <taxon>Ecdysozoa</taxon>
        <taxon>Arthropoda</taxon>
        <taxon>Hexapoda</taxon>
        <taxon>Insecta</taxon>
        <taxon>Pterygota</taxon>
        <taxon>Neoptera</taxon>
        <taxon>Endopterygota</taxon>
        <taxon>Lepidoptera</taxon>
        <taxon>Glossata</taxon>
        <taxon>Ditrysia</taxon>
        <taxon>Papilionoidea</taxon>
        <taxon>Pieridae</taxon>
        <taxon>Pierinae</taxon>
        <taxon>Pieris</taxon>
    </lineage>
</organism>
<reference evidence="1" key="1">
    <citation type="submission" date="2022-05" db="EMBL/GenBank/DDBJ databases">
        <authorList>
            <person name="Okamura Y."/>
        </authorList>
    </citation>
    <scope>NUCLEOTIDE SEQUENCE</scope>
</reference>
<dbReference type="EMBL" id="CALOZG010000005">
    <property type="protein sequence ID" value="CAH4027952.1"/>
    <property type="molecule type" value="Genomic_DNA"/>
</dbReference>
<evidence type="ECO:0000313" key="1">
    <source>
        <dbReference type="EMBL" id="CAH4027952.1"/>
    </source>
</evidence>
<accession>A0A9P0TFZ2</accession>
<gene>
    <name evidence="1" type="ORF">PIBRA_LOCUS4971</name>
</gene>
<name>A0A9P0TFZ2_PIEBR</name>
<protein>
    <submittedName>
        <fullName evidence="1">Uncharacterized protein</fullName>
    </submittedName>
</protein>
<dbReference type="PANTHER" id="PTHR38681">
    <property type="entry name" value="RETROVIRUS-RELATED POL POLYPROTEIN FROM TRANSPOSON 412-LIKE PROTEIN-RELATED"/>
    <property type="match status" value="1"/>
</dbReference>